<name>A0A5A7MMJ4_COMTE</name>
<organism evidence="1 2">
    <name type="scientific">Comamonas testosteroni</name>
    <name type="common">Pseudomonas testosteroni</name>
    <dbReference type="NCBI Taxonomy" id="285"/>
    <lineage>
        <taxon>Bacteria</taxon>
        <taxon>Pseudomonadati</taxon>
        <taxon>Pseudomonadota</taxon>
        <taxon>Betaproteobacteria</taxon>
        <taxon>Burkholderiales</taxon>
        <taxon>Comamonadaceae</taxon>
        <taxon>Comamonas</taxon>
    </lineage>
</organism>
<dbReference type="InterPro" id="IPR014915">
    <property type="entry name" value="Phage_TLS_TfmB"/>
</dbReference>
<evidence type="ECO:0000313" key="2">
    <source>
        <dbReference type="Proteomes" id="UP000323105"/>
    </source>
</evidence>
<accession>A0A5A7MMJ4</accession>
<evidence type="ECO:0000313" key="1">
    <source>
        <dbReference type="EMBL" id="GEQ78041.1"/>
    </source>
</evidence>
<dbReference type="AlphaFoldDB" id="A0A5A7MMJ4"/>
<evidence type="ECO:0008006" key="3">
    <source>
        <dbReference type="Google" id="ProtNLM"/>
    </source>
</evidence>
<dbReference type="Proteomes" id="UP000323105">
    <property type="component" value="Unassembled WGS sequence"/>
</dbReference>
<gene>
    <name evidence="1" type="ORF">CTTA_5046</name>
</gene>
<sequence length="115" mass="13004">MHGGSLGKLIAAARARYMQLPDAQYLKEWGLPVSQYADMFSVQVWPENWTAWCLFDALQTQWRVGAGGVVGLDYGVLADELRAREIPHEDHDRLRAEVRVMEAAALQEIYAEAEK</sequence>
<dbReference type="Pfam" id="PF08809">
    <property type="entry name" value="DUF1799"/>
    <property type="match status" value="1"/>
</dbReference>
<comment type="caution">
    <text evidence="1">The sequence shown here is derived from an EMBL/GenBank/DDBJ whole genome shotgun (WGS) entry which is preliminary data.</text>
</comment>
<protein>
    <recommendedName>
        <fullName evidence="3">DUF1799 domain-containing protein</fullName>
    </recommendedName>
</protein>
<proteinExistence type="predicted"/>
<dbReference type="EMBL" id="BKBW01000023">
    <property type="protein sequence ID" value="GEQ78041.1"/>
    <property type="molecule type" value="Genomic_DNA"/>
</dbReference>
<reference evidence="1 2" key="1">
    <citation type="journal article" date="2019" name="Microbiol. Resour. Announc.">
        <title>Draft Genome Sequence of Comamonas testosteroni TA441, a Bacterium That Has a Cryptic Phenol Degradation Gene Cluster.</title>
        <authorList>
            <person name="Arai H."/>
            <person name="Ishii M."/>
        </authorList>
    </citation>
    <scope>NUCLEOTIDE SEQUENCE [LARGE SCALE GENOMIC DNA]</scope>
    <source>
        <strain evidence="1 2">TA441</strain>
    </source>
</reference>